<evidence type="ECO:0000313" key="2">
    <source>
        <dbReference type="Proteomes" id="UP000009287"/>
    </source>
</evidence>
<name>G4NMZ5_CHLT4</name>
<proteinExistence type="predicted"/>
<organism evidence="1 2">
    <name type="scientific">Chlamydia trachomatis serovar A (strain A2497)</name>
    <dbReference type="NCBI Taxonomy" id="580047"/>
    <lineage>
        <taxon>Bacteria</taxon>
        <taxon>Pseudomonadati</taxon>
        <taxon>Chlamydiota</taxon>
        <taxon>Chlamydiia</taxon>
        <taxon>Chlamydiales</taxon>
        <taxon>Chlamydiaceae</taxon>
        <taxon>Chlamydia/Chlamydophila group</taxon>
        <taxon>Chlamydia</taxon>
    </lineage>
</organism>
<evidence type="ECO:0000313" key="1">
    <source>
        <dbReference type="EMBL" id="AEP35259.1"/>
    </source>
</evidence>
<protein>
    <submittedName>
        <fullName evidence="1">Uncharacterized protein</fullName>
    </submittedName>
</protein>
<dbReference type="KEGG" id="cra:CTO_0974"/>
<accession>G4NMZ5</accession>
<dbReference type="EMBL" id="CP002401">
    <property type="protein sequence ID" value="AEP35259.1"/>
    <property type="molecule type" value="Genomic_DNA"/>
</dbReference>
<dbReference type="AlphaFoldDB" id="G4NMZ5"/>
<dbReference type="Proteomes" id="UP000009287">
    <property type="component" value="Chromosome"/>
</dbReference>
<gene>
    <name evidence="1" type="ordered locus">CTO_0974</name>
</gene>
<sequence>MFTTIGPSEMKERGSLGDLVTQFLIVICGDFFSKVA</sequence>
<reference evidence="1 2" key="1">
    <citation type="journal article" date="2011" name="J. Exp. Med.">
        <title>A live-attenuated chlamydial vaccine protects against trachoma in nonhuman primates.</title>
        <authorList>
            <person name="Kari L."/>
            <person name="Whitmire W.M."/>
            <person name="Olivares-Zavaleta N."/>
            <person name="Goheen M.M."/>
            <person name="Taylor L.D."/>
            <person name="Carlson J.H."/>
            <person name="Sturdevant G.L."/>
            <person name="Lu C."/>
            <person name="Bakios L.E."/>
            <person name="Randall L.B."/>
            <person name="Parnell M.J."/>
            <person name="Zhong G."/>
            <person name="Caldwell H.D."/>
        </authorList>
    </citation>
    <scope>NUCLEOTIDE SEQUENCE [LARGE SCALE GENOMIC DNA]</scope>
    <source>
        <strain evidence="1 2">A2497</strain>
    </source>
</reference>